<reference evidence="11 12" key="1">
    <citation type="submission" date="2016-09" db="EMBL/GenBank/DDBJ databases">
        <title>Rhizobium oryziradicis sp. nov., isolated from the root of rice.</title>
        <authorList>
            <person name="Zhao J."/>
            <person name="Zhang X."/>
        </authorList>
    </citation>
    <scope>NUCLEOTIDE SEQUENCE [LARGE SCALE GENOMIC DNA]</scope>
    <source>
        <strain evidence="11 12">N19</strain>
    </source>
</reference>
<feature type="binding site" evidence="9">
    <location>
        <position position="219"/>
    </location>
    <ligand>
        <name>Mg(2+)</name>
        <dbReference type="ChEBI" id="CHEBI:18420"/>
        <label>1</label>
        <note>catalytic</note>
    </ligand>
</feature>
<sequence length="267" mass="28391">MTDLPLDDLMDIARAAALAGGEELLAHFGQMPRDAVQRKALGDYASKADIAAETAIASVLAKAGTDYGFLGEETGVKRADAAQRWVVDPLDGTSNFIWGIPYFAVSIALCDDAGEILGIVYDPLRKDMFTAVRGKGAALNGTRLAKIQPKQPEDAIISMSMPVRGQLKAISRDAFFRALDQATNDTAGIRRLGSAALDLAYLAAGRLDGYFEDGLSYYDYAAGKLIAEETGARVTSLVGTTPTEGGSLLAAAPPVHEWLKTLLLHRS</sequence>
<proteinExistence type="inferred from homology"/>
<dbReference type="GO" id="GO:0006020">
    <property type="term" value="P:inositol metabolic process"/>
    <property type="evidence" value="ECO:0007669"/>
    <property type="project" value="TreeGrafter"/>
</dbReference>
<feature type="binding site" evidence="9">
    <location>
        <position position="90"/>
    </location>
    <ligand>
        <name>Mg(2+)</name>
        <dbReference type="ChEBI" id="CHEBI:18420"/>
        <label>2</label>
    </ligand>
</feature>
<dbReference type="Proteomes" id="UP000186894">
    <property type="component" value="Unassembled WGS sequence"/>
</dbReference>
<comment type="similarity">
    <text evidence="3 10">Belongs to the inositol monophosphatase superfamily.</text>
</comment>
<comment type="catalytic activity">
    <reaction evidence="1 10">
        <text>a myo-inositol phosphate + H2O = myo-inositol + phosphate</text>
        <dbReference type="Rhea" id="RHEA:24056"/>
        <dbReference type="ChEBI" id="CHEBI:15377"/>
        <dbReference type="ChEBI" id="CHEBI:17268"/>
        <dbReference type="ChEBI" id="CHEBI:43474"/>
        <dbReference type="ChEBI" id="CHEBI:84139"/>
        <dbReference type="EC" id="3.1.3.25"/>
    </reaction>
</comment>
<gene>
    <name evidence="11" type="ORF">BJF95_12420</name>
</gene>
<dbReference type="PRINTS" id="PR00377">
    <property type="entry name" value="IMPHPHTASES"/>
</dbReference>
<dbReference type="Gene3D" id="3.40.190.80">
    <property type="match status" value="1"/>
</dbReference>
<dbReference type="PANTHER" id="PTHR20854:SF4">
    <property type="entry name" value="INOSITOL-1-MONOPHOSPHATASE-RELATED"/>
    <property type="match status" value="1"/>
</dbReference>
<dbReference type="PROSITE" id="PS00630">
    <property type="entry name" value="IMP_2"/>
    <property type="match status" value="1"/>
</dbReference>
<dbReference type="RefSeq" id="WP_075641731.1">
    <property type="nucleotide sequence ID" value="NZ_MKIM01000033.1"/>
</dbReference>
<dbReference type="GO" id="GO:0046872">
    <property type="term" value="F:metal ion binding"/>
    <property type="evidence" value="ECO:0007669"/>
    <property type="project" value="UniProtKB-KW"/>
</dbReference>
<evidence type="ECO:0000256" key="3">
    <source>
        <dbReference type="ARBA" id="ARBA00009759"/>
    </source>
</evidence>
<evidence type="ECO:0000313" key="12">
    <source>
        <dbReference type="Proteomes" id="UP000186894"/>
    </source>
</evidence>
<feature type="binding site" evidence="9">
    <location>
        <position position="91"/>
    </location>
    <ligand>
        <name>Mg(2+)</name>
        <dbReference type="ChEBI" id="CHEBI:18420"/>
        <label>1</label>
        <note>catalytic</note>
    </ligand>
</feature>
<comment type="cofactor">
    <cofactor evidence="2 9 10">
        <name>Mg(2+)</name>
        <dbReference type="ChEBI" id="CHEBI:18420"/>
    </cofactor>
</comment>
<dbReference type="Gene3D" id="3.30.540.10">
    <property type="entry name" value="Fructose-1,6-Bisphosphatase, subunit A, domain 1"/>
    <property type="match status" value="1"/>
</dbReference>
<evidence type="ECO:0000256" key="9">
    <source>
        <dbReference type="PIRSR" id="PIRSR600760-2"/>
    </source>
</evidence>
<evidence type="ECO:0000256" key="10">
    <source>
        <dbReference type="RuleBase" id="RU364068"/>
    </source>
</evidence>
<evidence type="ECO:0000256" key="8">
    <source>
        <dbReference type="ARBA" id="ARBA00022842"/>
    </source>
</evidence>
<dbReference type="Pfam" id="PF00459">
    <property type="entry name" value="Inositol_P"/>
    <property type="match status" value="1"/>
</dbReference>
<evidence type="ECO:0000313" key="11">
    <source>
        <dbReference type="EMBL" id="OLP42258.1"/>
    </source>
</evidence>
<protein>
    <recommendedName>
        <fullName evidence="5 10">Inositol-1-monophosphatase</fullName>
        <ecNumber evidence="4 10">3.1.3.25</ecNumber>
    </recommendedName>
</protein>
<dbReference type="FunFam" id="3.30.540.10:FF:000003">
    <property type="entry name" value="Inositol-1-monophosphatase"/>
    <property type="match status" value="1"/>
</dbReference>
<keyword evidence="6 9" id="KW-0479">Metal-binding</keyword>
<dbReference type="AlphaFoldDB" id="A0A1Q8ZK46"/>
<evidence type="ECO:0000256" key="2">
    <source>
        <dbReference type="ARBA" id="ARBA00001946"/>
    </source>
</evidence>
<dbReference type="InterPro" id="IPR000760">
    <property type="entry name" value="Inositol_monophosphatase-like"/>
</dbReference>
<evidence type="ECO:0000256" key="5">
    <source>
        <dbReference type="ARBA" id="ARBA00019784"/>
    </source>
</evidence>
<keyword evidence="7 10" id="KW-0378">Hydrolase</keyword>
<dbReference type="EC" id="3.1.3.25" evidence="4 10"/>
<dbReference type="PANTHER" id="PTHR20854">
    <property type="entry name" value="INOSITOL MONOPHOSPHATASE"/>
    <property type="match status" value="1"/>
</dbReference>
<dbReference type="STRING" id="1867956.BJF95_12420"/>
<dbReference type="GO" id="GO:0007165">
    <property type="term" value="P:signal transduction"/>
    <property type="evidence" value="ECO:0007669"/>
    <property type="project" value="TreeGrafter"/>
</dbReference>
<evidence type="ECO:0000256" key="7">
    <source>
        <dbReference type="ARBA" id="ARBA00022801"/>
    </source>
</evidence>
<dbReference type="InterPro" id="IPR033942">
    <property type="entry name" value="IMPase"/>
</dbReference>
<dbReference type="GO" id="GO:0008934">
    <property type="term" value="F:inositol monophosphate 1-phosphatase activity"/>
    <property type="evidence" value="ECO:0007669"/>
    <property type="project" value="InterPro"/>
</dbReference>
<evidence type="ECO:0000256" key="4">
    <source>
        <dbReference type="ARBA" id="ARBA00013106"/>
    </source>
</evidence>
<name>A0A1Q8ZK46_9HYPH</name>
<feature type="binding site" evidence="9">
    <location>
        <position position="72"/>
    </location>
    <ligand>
        <name>Mg(2+)</name>
        <dbReference type="ChEBI" id="CHEBI:18420"/>
        <label>1</label>
        <note>catalytic</note>
    </ligand>
</feature>
<keyword evidence="12" id="KW-1185">Reference proteome</keyword>
<comment type="caution">
    <text evidence="11">The sequence shown here is derived from an EMBL/GenBank/DDBJ whole genome shotgun (WGS) entry which is preliminary data.</text>
</comment>
<evidence type="ECO:0000256" key="6">
    <source>
        <dbReference type="ARBA" id="ARBA00022723"/>
    </source>
</evidence>
<dbReference type="OrthoDB" id="9785695at2"/>
<evidence type="ECO:0000256" key="1">
    <source>
        <dbReference type="ARBA" id="ARBA00001033"/>
    </source>
</evidence>
<accession>A0A1Q8ZK46</accession>
<keyword evidence="8 9" id="KW-0460">Magnesium</keyword>
<dbReference type="SUPFAM" id="SSF56655">
    <property type="entry name" value="Carbohydrate phosphatase"/>
    <property type="match status" value="1"/>
</dbReference>
<dbReference type="EMBL" id="MKIM01000033">
    <property type="protein sequence ID" value="OLP42258.1"/>
    <property type="molecule type" value="Genomic_DNA"/>
</dbReference>
<dbReference type="CDD" id="cd01639">
    <property type="entry name" value="IMPase"/>
    <property type="match status" value="1"/>
</dbReference>
<feature type="binding site" evidence="9">
    <location>
        <position position="88"/>
    </location>
    <ligand>
        <name>Mg(2+)</name>
        <dbReference type="ChEBI" id="CHEBI:18420"/>
        <label>1</label>
        <note>catalytic</note>
    </ligand>
</feature>
<dbReference type="InterPro" id="IPR020550">
    <property type="entry name" value="Inositol_monophosphatase_CS"/>
</dbReference>
<organism evidence="11 12">
    <name type="scientific">Rhizobium oryziradicis</name>
    <dbReference type="NCBI Taxonomy" id="1867956"/>
    <lineage>
        <taxon>Bacteria</taxon>
        <taxon>Pseudomonadati</taxon>
        <taxon>Pseudomonadota</taxon>
        <taxon>Alphaproteobacteria</taxon>
        <taxon>Hyphomicrobiales</taxon>
        <taxon>Rhizobiaceae</taxon>
        <taxon>Rhizobium/Agrobacterium group</taxon>
        <taxon>Rhizobium</taxon>
    </lineage>
</organism>
<dbReference type="GO" id="GO:0046854">
    <property type="term" value="P:phosphatidylinositol phosphate biosynthetic process"/>
    <property type="evidence" value="ECO:0007669"/>
    <property type="project" value="InterPro"/>
</dbReference>